<feature type="compositionally biased region" description="Low complexity" evidence="1">
    <location>
        <begin position="120"/>
        <end position="133"/>
    </location>
</feature>
<proteinExistence type="predicted"/>
<gene>
    <name evidence="2" type="ORF">C6570_01105</name>
</gene>
<reference evidence="2 3" key="1">
    <citation type="submission" date="2018-03" db="EMBL/GenBank/DDBJ databases">
        <title>Genome sequencing of Ottowia sp.</title>
        <authorList>
            <person name="Kim S.-J."/>
            <person name="Heo J."/>
            <person name="Kwon S.-W."/>
        </authorList>
    </citation>
    <scope>NUCLEOTIDE SEQUENCE [LARGE SCALE GENOMIC DNA]</scope>
    <source>
        <strain evidence="2 3">KADR8-3</strain>
    </source>
</reference>
<accession>A0A2S0MAU8</accession>
<feature type="region of interest" description="Disordered" evidence="1">
    <location>
        <begin position="107"/>
        <end position="224"/>
    </location>
</feature>
<feature type="compositionally biased region" description="Pro residues" evidence="1">
    <location>
        <begin position="134"/>
        <end position="145"/>
    </location>
</feature>
<feature type="compositionally biased region" description="Low complexity" evidence="1">
    <location>
        <begin position="157"/>
        <end position="170"/>
    </location>
</feature>
<protein>
    <submittedName>
        <fullName evidence="2">Uncharacterized protein</fullName>
    </submittedName>
</protein>
<dbReference type="AlphaFoldDB" id="A0A2S0MAU8"/>
<evidence type="ECO:0000313" key="3">
    <source>
        <dbReference type="Proteomes" id="UP000239709"/>
    </source>
</evidence>
<evidence type="ECO:0000256" key="1">
    <source>
        <dbReference type="SAM" id="MobiDB-lite"/>
    </source>
</evidence>
<name>A0A2S0MAU8_9BURK</name>
<feature type="compositionally biased region" description="Polar residues" evidence="1">
    <location>
        <begin position="109"/>
        <end position="119"/>
    </location>
</feature>
<dbReference type="Proteomes" id="UP000239709">
    <property type="component" value="Chromosome"/>
</dbReference>
<keyword evidence="3" id="KW-1185">Reference proteome</keyword>
<sequence>MLESIFAMDADDSADELGDEGLMPVRLGVDKVPVDLLIVNGDDLEVVEQLHATHPEALLVLVGHPPGGQGVRWPVMRRPLDLHGAVSVLGELDWPDTPLERRVAVRQRPQATVQVSDGGQPSHQPPQLSQPSQPSQPPSSRPPPTTFSSEDMSSAFAPTTARMPMSAAAPAAPPPGLSARAAWAMSEREAAEGPASSPAHHAPRPSVPMAASAPMPPLSVPPADTVLAADDDVSAAATAGDALPVADPVAPAPSPRRADVLVVHSRRDGQMPSMVRGLRDMGYAVGAVGPQEDPVVAIKRHRAAFVFLDQHSLGKSALPLAREIAALRRSPAGPPHLIVVAREGSAFDRLRARMAGCGWMQVPIDGDRLASYLTRRGLPRPHGGR</sequence>
<dbReference type="KEGG" id="otk:C6570_01105"/>
<dbReference type="EMBL" id="CP027666">
    <property type="protein sequence ID" value="AVO33009.1"/>
    <property type="molecule type" value="Genomic_DNA"/>
</dbReference>
<organism evidence="2 3">
    <name type="scientific">Ottowia oryzae</name>
    <dbReference type="NCBI Taxonomy" id="2109914"/>
    <lineage>
        <taxon>Bacteria</taxon>
        <taxon>Pseudomonadati</taxon>
        <taxon>Pseudomonadota</taxon>
        <taxon>Betaproteobacteria</taxon>
        <taxon>Burkholderiales</taxon>
        <taxon>Comamonadaceae</taxon>
        <taxon>Ottowia</taxon>
    </lineage>
</organism>
<evidence type="ECO:0000313" key="2">
    <source>
        <dbReference type="EMBL" id="AVO33009.1"/>
    </source>
</evidence>